<evidence type="ECO:0000256" key="5">
    <source>
        <dbReference type="ARBA" id="ARBA00022705"/>
    </source>
</evidence>
<evidence type="ECO:0000256" key="9">
    <source>
        <dbReference type="HAMAP-Rule" id="MF_00365"/>
    </source>
</evidence>
<dbReference type="InterPro" id="IPR003395">
    <property type="entry name" value="RecF/RecN/SMC_N"/>
</dbReference>
<evidence type="ECO:0000256" key="6">
    <source>
        <dbReference type="ARBA" id="ARBA00022741"/>
    </source>
</evidence>
<evidence type="ECO:0000256" key="1">
    <source>
        <dbReference type="ARBA" id="ARBA00004496"/>
    </source>
</evidence>
<dbReference type="AlphaFoldDB" id="A0A0S8FPW4"/>
<dbReference type="PATRIC" id="fig|1703779.3.peg.1560"/>
<dbReference type="GO" id="GO:0009432">
    <property type="term" value="P:SOS response"/>
    <property type="evidence" value="ECO:0007669"/>
    <property type="project" value="UniProtKB-UniRule"/>
</dbReference>
<accession>A0A0S8FPW4</accession>
<dbReference type="GO" id="GO:0006260">
    <property type="term" value="P:DNA replication"/>
    <property type="evidence" value="ECO:0007669"/>
    <property type="project" value="UniProtKB-UniRule"/>
</dbReference>
<reference evidence="12 13" key="1">
    <citation type="journal article" date="2015" name="Microbiome">
        <title>Genomic resolution of linkages in carbon, nitrogen, and sulfur cycling among widespread estuary sediment bacteria.</title>
        <authorList>
            <person name="Baker B.J."/>
            <person name="Lazar C.S."/>
            <person name="Teske A.P."/>
            <person name="Dick G.J."/>
        </authorList>
    </citation>
    <scope>NUCLEOTIDE SEQUENCE [LARGE SCALE GENOMIC DNA]</scope>
    <source>
        <strain evidence="12">SM23_42</strain>
    </source>
</reference>
<comment type="caution">
    <text evidence="12">The sequence shown here is derived from an EMBL/GenBank/DDBJ whole genome shotgun (WGS) entry which is preliminary data.</text>
</comment>
<keyword evidence="8 9" id="KW-0238">DNA-binding</keyword>
<dbReference type="HAMAP" id="MF_00365">
    <property type="entry name" value="RecF"/>
    <property type="match status" value="1"/>
</dbReference>
<dbReference type="STRING" id="1703779.AMJ83_09945"/>
<feature type="domain" description="RecF/RecN/SMC N-terminal" evidence="11">
    <location>
        <begin position="3"/>
        <end position="335"/>
    </location>
</feature>
<keyword evidence="9 10" id="KW-0742">SOS response</keyword>
<evidence type="ECO:0000313" key="13">
    <source>
        <dbReference type="Proteomes" id="UP000051373"/>
    </source>
</evidence>
<name>A0A0S8FPW4_UNCW3</name>
<dbReference type="InterPro" id="IPR027417">
    <property type="entry name" value="P-loop_NTPase"/>
</dbReference>
<dbReference type="Gene3D" id="3.40.50.300">
    <property type="entry name" value="P-loop containing nucleotide triphosphate hydrolases"/>
    <property type="match status" value="1"/>
</dbReference>
<dbReference type="InterPro" id="IPR042174">
    <property type="entry name" value="RecF_2"/>
</dbReference>
<gene>
    <name evidence="9" type="primary">recF</name>
    <name evidence="12" type="ORF">AMJ83_09945</name>
</gene>
<dbReference type="Proteomes" id="UP000051373">
    <property type="component" value="Unassembled WGS sequence"/>
</dbReference>
<dbReference type="GO" id="GO:0006302">
    <property type="term" value="P:double-strand break repair"/>
    <property type="evidence" value="ECO:0007669"/>
    <property type="project" value="TreeGrafter"/>
</dbReference>
<dbReference type="InterPro" id="IPR001238">
    <property type="entry name" value="DNA-binding_RecF"/>
</dbReference>
<dbReference type="GO" id="GO:0003697">
    <property type="term" value="F:single-stranded DNA binding"/>
    <property type="evidence" value="ECO:0007669"/>
    <property type="project" value="UniProtKB-UniRule"/>
</dbReference>
<dbReference type="Gene3D" id="1.20.1050.90">
    <property type="entry name" value="RecF/RecN/SMC, N-terminal domain"/>
    <property type="match status" value="1"/>
</dbReference>
<evidence type="ECO:0000256" key="3">
    <source>
        <dbReference type="ARBA" id="ARBA00020170"/>
    </source>
</evidence>
<dbReference type="EMBL" id="LJUJ01000027">
    <property type="protein sequence ID" value="KPK62741.1"/>
    <property type="molecule type" value="Genomic_DNA"/>
</dbReference>
<proteinExistence type="inferred from homology"/>
<dbReference type="PANTHER" id="PTHR32182:SF0">
    <property type="entry name" value="DNA REPLICATION AND REPAIR PROTEIN RECF"/>
    <property type="match status" value="1"/>
</dbReference>
<evidence type="ECO:0000259" key="11">
    <source>
        <dbReference type="Pfam" id="PF02463"/>
    </source>
</evidence>
<keyword evidence="4 9" id="KW-0963">Cytoplasm</keyword>
<dbReference type="InterPro" id="IPR018078">
    <property type="entry name" value="DNA-binding_RecF_CS"/>
</dbReference>
<comment type="subcellular location">
    <subcellularLocation>
        <location evidence="1 9 10">Cytoplasm</location>
    </subcellularLocation>
</comment>
<keyword evidence="6 9" id="KW-0547">Nucleotide-binding</keyword>
<sequence length="353" mass="40271">MVLKHIECQGFRNLVDAEIQFAGDFNCIVGDNGAGKTNLLEAIFYAGNASSFREKEDRNLIRFDSEFLRVQAEADDDRHAEIFLDGERKKLTLGGNDVLRISDFVGWLAVTIMSIEDIWIVRGAPAKRRAFLDWTIAKISPGYMADLIEYRKIVRQRNRFLQSLNEDGSKRLFEVFDEQLIEHGNEIYRKRAARLPDLKSKFAEFGANFSLKKFNVDYQSICPNMQLDQDVLKSVRQREITLGQTVVGPHRDDLFFSIDGRAMQHYASEGEERAASISLRLAEAEMLYESRGERPVMLLDEVNAELDTEKRGILLGLLKGQIFYASTQMPQFKPAADNAGRLFRVERGVVEIS</sequence>
<keyword evidence="9 10" id="KW-0234">DNA repair</keyword>
<evidence type="ECO:0000256" key="2">
    <source>
        <dbReference type="ARBA" id="ARBA00008016"/>
    </source>
</evidence>
<dbReference type="NCBIfam" id="TIGR00611">
    <property type="entry name" value="recf"/>
    <property type="match status" value="1"/>
</dbReference>
<evidence type="ECO:0000256" key="8">
    <source>
        <dbReference type="ARBA" id="ARBA00023125"/>
    </source>
</evidence>
<dbReference type="PROSITE" id="PS00618">
    <property type="entry name" value="RECF_2"/>
    <property type="match status" value="1"/>
</dbReference>
<evidence type="ECO:0000256" key="4">
    <source>
        <dbReference type="ARBA" id="ARBA00022490"/>
    </source>
</evidence>
<organism evidence="12 13">
    <name type="scientific">candidate division WOR_3 bacterium SM23_42</name>
    <dbReference type="NCBI Taxonomy" id="1703779"/>
    <lineage>
        <taxon>Bacteria</taxon>
        <taxon>Bacteria division WOR-3</taxon>
    </lineage>
</organism>
<dbReference type="Pfam" id="PF02463">
    <property type="entry name" value="SMC_N"/>
    <property type="match status" value="1"/>
</dbReference>
<keyword evidence="9 10" id="KW-0227">DNA damage</keyword>
<dbReference type="SUPFAM" id="SSF52540">
    <property type="entry name" value="P-loop containing nucleoside triphosphate hydrolases"/>
    <property type="match status" value="1"/>
</dbReference>
<comment type="similarity">
    <text evidence="2 9 10">Belongs to the RecF family.</text>
</comment>
<evidence type="ECO:0000313" key="12">
    <source>
        <dbReference type="EMBL" id="KPK62741.1"/>
    </source>
</evidence>
<comment type="function">
    <text evidence="9 10">The RecF protein is involved in DNA metabolism; it is required for DNA replication and normal SOS inducibility. RecF binds preferentially to single-stranded, linear DNA. It also seems to bind ATP.</text>
</comment>
<feature type="binding site" evidence="9">
    <location>
        <begin position="30"/>
        <end position="37"/>
    </location>
    <ligand>
        <name>ATP</name>
        <dbReference type="ChEBI" id="CHEBI:30616"/>
    </ligand>
</feature>
<evidence type="ECO:0000256" key="7">
    <source>
        <dbReference type="ARBA" id="ARBA00022840"/>
    </source>
</evidence>
<keyword evidence="5 9" id="KW-0235">DNA replication</keyword>
<dbReference type="PANTHER" id="PTHR32182">
    <property type="entry name" value="DNA REPLICATION AND REPAIR PROTEIN RECF"/>
    <property type="match status" value="1"/>
</dbReference>
<dbReference type="GO" id="GO:0000731">
    <property type="term" value="P:DNA synthesis involved in DNA repair"/>
    <property type="evidence" value="ECO:0007669"/>
    <property type="project" value="TreeGrafter"/>
</dbReference>
<dbReference type="GO" id="GO:0005737">
    <property type="term" value="C:cytoplasm"/>
    <property type="evidence" value="ECO:0007669"/>
    <property type="project" value="UniProtKB-SubCell"/>
</dbReference>
<protein>
    <recommendedName>
        <fullName evidence="3 9">DNA replication and repair protein RecF</fullName>
    </recommendedName>
</protein>
<dbReference type="GO" id="GO:0005524">
    <property type="term" value="F:ATP binding"/>
    <property type="evidence" value="ECO:0007669"/>
    <property type="project" value="UniProtKB-UniRule"/>
</dbReference>
<evidence type="ECO:0000256" key="10">
    <source>
        <dbReference type="RuleBase" id="RU000578"/>
    </source>
</evidence>
<keyword evidence="7 9" id="KW-0067">ATP-binding</keyword>